<sequence>MKFINDDMDKHYKKNEIVNGYTIINLIGQGRYGIVYLGENQDFEKCVIKQLKNEMIEKSRSKLFYEEEILKKINNPAFPKFICKFEDEDREGYILEYIQGPVFEDILVRDSCIFNREDIYKVGGQLLDIIEILHENKIVHRDIRLPNVILKQDGNLALIDFGLARYMDSKRYKKEIDYWFLGDFLIHLYYTTYEPVYYVERPWYDELDLTKDESIFLKKLMSIKEPYKSIEEIRRDLENLKLRNTN</sequence>
<dbReference type="InterPro" id="IPR000719">
    <property type="entry name" value="Prot_kinase_dom"/>
</dbReference>
<evidence type="ECO:0000256" key="3">
    <source>
        <dbReference type="ARBA" id="ARBA00022777"/>
    </source>
</evidence>
<evidence type="ECO:0000256" key="1">
    <source>
        <dbReference type="ARBA" id="ARBA00022679"/>
    </source>
</evidence>
<gene>
    <name evidence="7" type="ORF">QJS64_10450</name>
</gene>
<evidence type="ECO:0000313" key="7">
    <source>
        <dbReference type="EMBL" id="WGX74605.1"/>
    </source>
</evidence>
<evidence type="ECO:0000256" key="2">
    <source>
        <dbReference type="ARBA" id="ARBA00022741"/>
    </source>
</evidence>
<dbReference type="InterPro" id="IPR020635">
    <property type="entry name" value="Tyr_kinase_cat_dom"/>
</dbReference>
<dbReference type="EMBL" id="CP124685">
    <property type="protein sequence ID" value="WGX74605.1"/>
    <property type="molecule type" value="Genomic_DNA"/>
</dbReference>
<dbReference type="InterPro" id="IPR011009">
    <property type="entry name" value="Kinase-like_dom_sf"/>
</dbReference>
<proteinExistence type="predicted"/>
<evidence type="ECO:0000259" key="6">
    <source>
        <dbReference type="SMART" id="SM00219"/>
    </source>
</evidence>
<dbReference type="Gene3D" id="1.10.510.10">
    <property type="entry name" value="Transferase(Phosphotransferase) domain 1"/>
    <property type="match status" value="1"/>
</dbReference>
<dbReference type="CDD" id="cd00180">
    <property type="entry name" value="PKc"/>
    <property type="match status" value="1"/>
</dbReference>
<dbReference type="Proteomes" id="UP001239169">
    <property type="component" value="Chromosome"/>
</dbReference>
<keyword evidence="3 7" id="KW-0418">Kinase</keyword>
<evidence type="ECO:0000313" key="8">
    <source>
        <dbReference type="Proteomes" id="UP001239169"/>
    </source>
</evidence>
<accession>A0ABY8QZI7</accession>
<dbReference type="Pfam" id="PF00069">
    <property type="entry name" value="Pkinase"/>
    <property type="match status" value="1"/>
</dbReference>
<dbReference type="GO" id="GO:0016301">
    <property type="term" value="F:kinase activity"/>
    <property type="evidence" value="ECO:0007669"/>
    <property type="project" value="UniProtKB-KW"/>
</dbReference>
<feature type="domain" description="Tyrosine-protein kinase catalytic" evidence="6">
    <location>
        <begin position="21"/>
        <end position="237"/>
    </location>
</feature>
<dbReference type="InterPro" id="IPR045269">
    <property type="entry name" value="Atg1-like"/>
</dbReference>
<dbReference type="PANTHER" id="PTHR24348">
    <property type="entry name" value="SERINE/THREONINE-PROTEIN KINASE UNC-51-RELATED"/>
    <property type="match status" value="1"/>
</dbReference>
<dbReference type="SUPFAM" id="SSF56112">
    <property type="entry name" value="Protein kinase-like (PK-like)"/>
    <property type="match status" value="1"/>
</dbReference>
<keyword evidence="8" id="KW-1185">Reference proteome</keyword>
<keyword evidence="1" id="KW-0808">Transferase</keyword>
<name>A0ABY8QZI7_PARBF</name>
<dbReference type="PANTHER" id="PTHR24348:SF22">
    <property type="entry name" value="NON-SPECIFIC SERINE_THREONINE PROTEIN KINASE"/>
    <property type="match status" value="1"/>
</dbReference>
<keyword evidence="2 5" id="KW-0547">Nucleotide-binding</keyword>
<feature type="binding site" evidence="5">
    <location>
        <position position="49"/>
    </location>
    <ligand>
        <name>ATP</name>
        <dbReference type="ChEBI" id="CHEBI:30616"/>
    </ligand>
</feature>
<dbReference type="SMART" id="SM00219">
    <property type="entry name" value="TyrKc"/>
    <property type="match status" value="1"/>
</dbReference>
<reference evidence="7 8" key="1">
    <citation type="submission" date="2023-04" db="EMBL/GenBank/DDBJ databases">
        <title>Bacteria Genome Submission.</title>
        <authorList>
            <person name="Isaac P."/>
        </authorList>
    </citation>
    <scope>NUCLEOTIDE SEQUENCE [LARGE SCALE GENOMIC DNA]</scope>
    <source>
        <strain evidence="7 8">SampleS7P1</strain>
    </source>
</reference>
<dbReference type="InterPro" id="IPR017441">
    <property type="entry name" value="Protein_kinase_ATP_BS"/>
</dbReference>
<keyword evidence="4 5" id="KW-0067">ATP-binding</keyword>
<evidence type="ECO:0000256" key="5">
    <source>
        <dbReference type="PROSITE-ProRule" id="PRU10141"/>
    </source>
</evidence>
<protein>
    <submittedName>
        <fullName evidence="7">Protein kinase</fullName>
    </submittedName>
</protein>
<evidence type="ECO:0000256" key="4">
    <source>
        <dbReference type="ARBA" id="ARBA00022840"/>
    </source>
</evidence>
<organism evidence="7 8">
    <name type="scientific">Paraclostridium bifermentans</name>
    <name type="common">Clostridium bifermentans</name>
    <dbReference type="NCBI Taxonomy" id="1490"/>
    <lineage>
        <taxon>Bacteria</taxon>
        <taxon>Bacillati</taxon>
        <taxon>Bacillota</taxon>
        <taxon>Clostridia</taxon>
        <taxon>Peptostreptococcales</taxon>
        <taxon>Peptostreptococcaceae</taxon>
        <taxon>Paraclostridium</taxon>
    </lineage>
</organism>
<dbReference type="PROSITE" id="PS00107">
    <property type="entry name" value="PROTEIN_KINASE_ATP"/>
    <property type="match status" value="1"/>
</dbReference>